<dbReference type="PANTHER" id="PTHR13710">
    <property type="entry name" value="DNA HELICASE RECQ FAMILY MEMBER"/>
    <property type="match status" value="1"/>
</dbReference>
<evidence type="ECO:0000256" key="2">
    <source>
        <dbReference type="ARBA" id="ARBA00023125"/>
    </source>
</evidence>
<proteinExistence type="inferred from homology"/>
<organism evidence="7 8">
    <name type="scientific">Tilletia caries</name>
    <name type="common">wheat bunt fungus</name>
    <dbReference type="NCBI Taxonomy" id="13290"/>
    <lineage>
        <taxon>Eukaryota</taxon>
        <taxon>Fungi</taxon>
        <taxon>Dikarya</taxon>
        <taxon>Basidiomycota</taxon>
        <taxon>Ustilaginomycotina</taxon>
        <taxon>Exobasidiomycetes</taxon>
        <taxon>Tilletiales</taxon>
        <taxon>Tilletiaceae</taxon>
        <taxon>Tilletia</taxon>
    </lineage>
</organism>
<evidence type="ECO:0000256" key="4">
    <source>
        <dbReference type="ARBA" id="ARBA00034617"/>
    </source>
</evidence>
<comment type="similarity">
    <text evidence="1">Belongs to the helicase family. RecQ subfamily.</text>
</comment>
<evidence type="ECO:0000313" key="8">
    <source>
        <dbReference type="Proteomes" id="UP000836402"/>
    </source>
</evidence>
<evidence type="ECO:0000256" key="5">
    <source>
        <dbReference type="ARBA" id="ARBA00034808"/>
    </source>
</evidence>
<dbReference type="PANTHER" id="PTHR13710:SF105">
    <property type="entry name" value="ATP-DEPENDENT DNA HELICASE Q1"/>
    <property type="match status" value="1"/>
</dbReference>
<keyword evidence="8" id="KW-1185">Reference proteome</keyword>
<reference evidence="7" key="1">
    <citation type="submission" date="2020-10" db="EMBL/GenBank/DDBJ databases">
        <authorList>
            <person name="Sedaghatjoo S."/>
        </authorList>
    </citation>
    <scope>NUCLEOTIDE SEQUENCE</scope>
    <source>
        <strain evidence="7">AZH3</strain>
    </source>
</reference>
<dbReference type="Pfam" id="PF00270">
    <property type="entry name" value="DEAD"/>
    <property type="match status" value="1"/>
</dbReference>
<dbReference type="PROSITE" id="PS51192">
    <property type="entry name" value="HELICASE_ATP_BIND_1"/>
    <property type="match status" value="1"/>
</dbReference>
<evidence type="ECO:0000259" key="6">
    <source>
        <dbReference type="PROSITE" id="PS51192"/>
    </source>
</evidence>
<dbReference type="InterPro" id="IPR011545">
    <property type="entry name" value="DEAD/DEAH_box_helicase_dom"/>
</dbReference>
<dbReference type="EMBL" id="CAJHJG010002400">
    <property type="protein sequence ID" value="CAD6919965.1"/>
    <property type="molecule type" value="Genomic_DNA"/>
</dbReference>
<dbReference type="Gene3D" id="3.40.50.300">
    <property type="entry name" value="P-loop containing nucleotide triphosphate hydrolases"/>
    <property type="match status" value="1"/>
</dbReference>
<keyword evidence="3" id="KW-0413">Isomerase</keyword>
<dbReference type="EC" id="5.6.2.4" evidence="5"/>
<dbReference type="InterPro" id="IPR014001">
    <property type="entry name" value="Helicase_ATP-bd"/>
</dbReference>
<feature type="domain" description="Helicase ATP-binding" evidence="6">
    <location>
        <begin position="102"/>
        <end position="269"/>
    </location>
</feature>
<name>A0ABN7IVV9_9BASI</name>
<dbReference type="InterPro" id="IPR027417">
    <property type="entry name" value="P-loop_NTPase"/>
</dbReference>
<comment type="catalytic activity">
    <reaction evidence="4">
        <text>Couples ATP hydrolysis with the unwinding of duplex DNA by translocating in the 3'-5' direction.</text>
        <dbReference type="EC" id="5.6.2.4"/>
    </reaction>
</comment>
<dbReference type="SUPFAM" id="SSF52540">
    <property type="entry name" value="P-loop containing nucleoside triphosphate hydrolases"/>
    <property type="match status" value="1"/>
</dbReference>
<dbReference type="Proteomes" id="UP000836402">
    <property type="component" value="Unassembled WGS sequence"/>
</dbReference>
<evidence type="ECO:0000256" key="1">
    <source>
        <dbReference type="ARBA" id="ARBA00005446"/>
    </source>
</evidence>
<evidence type="ECO:0000256" key="3">
    <source>
        <dbReference type="ARBA" id="ARBA00023235"/>
    </source>
</evidence>
<evidence type="ECO:0000313" key="7">
    <source>
        <dbReference type="EMBL" id="CAD6919965.1"/>
    </source>
</evidence>
<dbReference type="SMART" id="SM00487">
    <property type="entry name" value="DEXDc"/>
    <property type="match status" value="1"/>
</dbReference>
<comment type="caution">
    <text evidence="7">The sequence shown here is derived from an EMBL/GenBank/DDBJ whole genome shotgun (WGS) entry which is preliminary data.</text>
</comment>
<sequence>MATKPIRSHSWRPMELINAALAPIRALSGACMRISKQFTILDRNGDPVLPTSVLGKRARGEEEPAGEESRWAKRAKLCPITLSVLSSCGLKHAPKPAQIAAVDAVREGRDTFYASPTSTGKGEAIRYLNHLLGKGTLIVVEPLVSLTKEFAERFGDLAAYVDSTNKDDRLLKDIRAGKYRIVFITPNSAVEGDFLNEVLMKEDFRKQAVGFVFDEAHTLDQWGHDFRPKFLKLGRVRRHLNVPALVMSATLTKEARLACELTLEMQRPLFIDVGTDRPNLHRRVLPMQHPIAGFLDVLSVLPELWQSAAEGASTVERMKKFLVTLVYINSKDAATNLKHVLDKWCLRAGFKNIVQLYHADLTDEHRSKILMLINTGKILIQRMGRAGRDFADEAEAILFVEPTHMTAEMRKHIAATGELPAPPEIDEVDEDGPITLENDVALIRSGTDSRAVAKKIVDDELLMLARHGLERDACIRRLVLDHLAQPKAETLPRHEELYHSSRPIPPGRELPCCSTCD</sequence>
<gene>
    <name evidence="7" type="ORF">JKIAZH3_G147</name>
</gene>
<keyword evidence="2" id="KW-0238">DNA-binding</keyword>
<protein>
    <recommendedName>
        <fullName evidence="5">DNA 3'-5' helicase</fullName>
        <ecNumber evidence="5">5.6.2.4</ecNumber>
    </recommendedName>
</protein>
<accession>A0ABN7IVV9</accession>